<keyword evidence="1" id="KW-0560">Oxidoreductase</keyword>
<dbReference type="InterPro" id="IPR006140">
    <property type="entry name" value="D-isomer_DH_NAD-bd"/>
</dbReference>
<organism evidence="5 6">
    <name type="scientific">Streptomyces graminearus</name>
    <dbReference type="NCBI Taxonomy" id="284030"/>
    <lineage>
        <taxon>Bacteria</taxon>
        <taxon>Bacillati</taxon>
        <taxon>Actinomycetota</taxon>
        <taxon>Actinomycetes</taxon>
        <taxon>Kitasatosporales</taxon>
        <taxon>Streptomycetaceae</taxon>
        <taxon>Streptomyces</taxon>
    </lineage>
</organism>
<protein>
    <recommendedName>
        <fullName evidence="4">D-isomer specific 2-hydroxyacid dehydrogenase NAD-binding domain-containing protein</fullName>
    </recommendedName>
</protein>
<dbReference type="InterPro" id="IPR036291">
    <property type="entry name" value="NAD(P)-bd_dom_sf"/>
</dbReference>
<keyword evidence="6" id="KW-1185">Reference proteome</keyword>
<evidence type="ECO:0000256" key="3">
    <source>
        <dbReference type="SAM" id="MobiDB-lite"/>
    </source>
</evidence>
<dbReference type="SUPFAM" id="SSF51735">
    <property type="entry name" value="NAD(P)-binding Rossmann-fold domains"/>
    <property type="match status" value="1"/>
</dbReference>
<evidence type="ECO:0000259" key="4">
    <source>
        <dbReference type="Pfam" id="PF02826"/>
    </source>
</evidence>
<name>A0ABN3KQ56_9ACTN</name>
<sequence length="440" mass="45485">MGGIIDGDCTSASPVGPVVHTALTGELLRLSRPRLRSAFGPSVELRPWQEAPERDGVLLMAPHELSAGRRAEVLRSVRWSWVHLTSAGADFIDLAEWPADTLLTRSWRCYAAPLAEYALHAVLTHEWRRGTPWQERDTRSAPAPDAPPVPAGASTGGGTGLWGAEVTVAGWGAVGQRLATVLDALGARVTVLRRSPEPGSPFRQTSDLGRALDADHLVVALPLTAGTRHLFDRAALGWARPGLHLVNVSRAAIVDQDALTELCAAGRLFATLDVTDPEPLPTGHPLRSLPTVRLSPHVAWRSRDSDAAFADDFATIWAALADSDTSAAPDPSAAAGFSADPHSSHAPGIAHAPGISDASAPGVPAPAVPVPGPPAPGVPVPAVPAPGAPAPAVPMPAVPAPSAPAPDARALDAVIPGLVPPTSGRRARAAVRALLTPGRS</sequence>
<feature type="region of interest" description="Disordered" evidence="3">
    <location>
        <begin position="324"/>
        <end position="367"/>
    </location>
</feature>
<evidence type="ECO:0000313" key="6">
    <source>
        <dbReference type="Proteomes" id="UP001501721"/>
    </source>
</evidence>
<evidence type="ECO:0000256" key="2">
    <source>
        <dbReference type="ARBA" id="ARBA00023027"/>
    </source>
</evidence>
<feature type="domain" description="D-isomer specific 2-hydroxyacid dehydrogenase NAD-binding" evidence="4">
    <location>
        <begin position="158"/>
        <end position="299"/>
    </location>
</feature>
<dbReference type="Gene3D" id="3.40.50.720">
    <property type="entry name" value="NAD(P)-binding Rossmann-like Domain"/>
    <property type="match status" value="2"/>
</dbReference>
<feature type="compositionally biased region" description="Low complexity" evidence="3">
    <location>
        <begin position="324"/>
        <end position="341"/>
    </location>
</feature>
<comment type="caution">
    <text evidence="5">The sequence shown here is derived from an EMBL/GenBank/DDBJ whole genome shotgun (WGS) entry which is preliminary data.</text>
</comment>
<gene>
    <name evidence="5" type="ORF">GCM10010422_08350</name>
</gene>
<keyword evidence="2" id="KW-0520">NAD</keyword>
<dbReference type="Pfam" id="PF02826">
    <property type="entry name" value="2-Hacid_dh_C"/>
    <property type="match status" value="1"/>
</dbReference>
<dbReference type="Proteomes" id="UP001501721">
    <property type="component" value="Unassembled WGS sequence"/>
</dbReference>
<feature type="region of interest" description="Disordered" evidence="3">
    <location>
        <begin position="133"/>
        <end position="154"/>
    </location>
</feature>
<dbReference type="PANTHER" id="PTHR43333">
    <property type="entry name" value="2-HACID_DH_C DOMAIN-CONTAINING PROTEIN"/>
    <property type="match status" value="1"/>
</dbReference>
<evidence type="ECO:0000313" key="5">
    <source>
        <dbReference type="EMBL" id="GAA2469026.1"/>
    </source>
</evidence>
<proteinExistence type="predicted"/>
<reference evidence="5 6" key="1">
    <citation type="journal article" date="2019" name="Int. J. Syst. Evol. Microbiol.">
        <title>The Global Catalogue of Microorganisms (GCM) 10K type strain sequencing project: providing services to taxonomists for standard genome sequencing and annotation.</title>
        <authorList>
            <consortium name="The Broad Institute Genomics Platform"/>
            <consortium name="The Broad Institute Genome Sequencing Center for Infectious Disease"/>
            <person name="Wu L."/>
            <person name="Ma J."/>
        </authorList>
    </citation>
    <scope>NUCLEOTIDE SEQUENCE [LARGE SCALE GENOMIC DNA]</scope>
    <source>
        <strain evidence="5 6">JCM 6923</strain>
    </source>
</reference>
<dbReference type="EMBL" id="BAAATL010000002">
    <property type="protein sequence ID" value="GAA2469026.1"/>
    <property type="molecule type" value="Genomic_DNA"/>
</dbReference>
<evidence type="ECO:0000256" key="1">
    <source>
        <dbReference type="ARBA" id="ARBA00023002"/>
    </source>
</evidence>
<accession>A0ABN3KQ56</accession>
<dbReference type="PANTHER" id="PTHR43333:SF1">
    <property type="entry name" value="D-ISOMER SPECIFIC 2-HYDROXYACID DEHYDROGENASE NAD-BINDING DOMAIN-CONTAINING PROTEIN"/>
    <property type="match status" value="1"/>
</dbReference>